<feature type="transmembrane region" description="Helical" evidence="4">
    <location>
        <begin position="21"/>
        <end position="47"/>
    </location>
</feature>
<evidence type="ECO:0000256" key="4">
    <source>
        <dbReference type="HAMAP-Rule" id="MF_02091"/>
    </source>
</evidence>
<comment type="caution">
    <text evidence="6">The sequence shown here is derived from an EMBL/GenBank/DDBJ whole genome shotgun (WGS) entry which is preliminary data.</text>
</comment>
<evidence type="ECO:0000313" key="7">
    <source>
        <dbReference type="Proteomes" id="UP001055167"/>
    </source>
</evidence>
<keyword evidence="3 4" id="KW-0472">Membrane</keyword>
<dbReference type="PANTHER" id="PTHR23531:SF1">
    <property type="entry name" value="QUINOLENE RESISTANCE PROTEIN NORA"/>
    <property type="match status" value="1"/>
</dbReference>
<dbReference type="InterPro" id="IPR036259">
    <property type="entry name" value="MFS_trans_sf"/>
</dbReference>
<evidence type="ECO:0000259" key="5">
    <source>
        <dbReference type="PROSITE" id="PS50850"/>
    </source>
</evidence>
<dbReference type="PROSITE" id="PS50850">
    <property type="entry name" value="MFS"/>
    <property type="match status" value="1"/>
</dbReference>
<feature type="transmembrane region" description="Helical" evidence="4">
    <location>
        <begin position="182"/>
        <end position="203"/>
    </location>
</feature>
<evidence type="ECO:0000256" key="2">
    <source>
        <dbReference type="ARBA" id="ARBA00022989"/>
    </source>
</evidence>
<reference evidence="6" key="2">
    <citation type="submission" date="2021-08" db="EMBL/GenBank/DDBJ databases">
        <authorList>
            <person name="Tani A."/>
            <person name="Ola A."/>
            <person name="Ogura Y."/>
            <person name="Katsura K."/>
            <person name="Hayashi T."/>
        </authorList>
    </citation>
    <scope>NUCLEOTIDE SEQUENCE</scope>
    <source>
        <strain evidence="6">KCTC 52305</strain>
    </source>
</reference>
<dbReference type="InterPro" id="IPR037541">
    <property type="entry name" value="MFS_YfcJ"/>
</dbReference>
<feature type="domain" description="Major facilitator superfamily (MFS) profile" evidence="5">
    <location>
        <begin position="220"/>
        <end position="401"/>
    </location>
</feature>
<evidence type="ECO:0000256" key="3">
    <source>
        <dbReference type="ARBA" id="ARBA00023136"/>
    </source>
</evidence>
<accession>A0ABQ4R6N8</accession>
<dbReference type="InterPro" id="IPR011701">
    <property type="entry name" value="MFS"/>
</dbReference>
<keyword evidence="2 4" id="KW-1133">Transmembrane helix</keyword>
<sequence>MSDLAHRTGAAAPPPLGAAAGLAPLVLIVFLGFLAVGAPLPALALYVHDELGFGGAVVGWSIGLQSLAAVLTRHRAGTISDASGPRRAVLLGLPLAALSGLLYLASAWAPLAPGGRLGLLILGRLILGLGESLFLTGTMSWGIARLDASRTGKVMSWQGIAMYAAIGLGAPLGLAVHAAAGFAGVAALAAGAPLLAVAVALALPGVPASGGGERVGVGRVLGLIWRPGLVLALATVPFAAMAAFLVLDYADHGWSGAGLGLAGFGAGYILVRLLGSHLPDRLGGARIAAASLGVEVLGQLLLWLAPGPGLAAAGATVTGLGFSLVFPAMGVEATRRVPPELRGRAVGGFIAFFDVAMGLTGPAVGLVAGRFGFASAFLVGAVATLAALALLTARRRAGTAA</sequence>
<dbReference type="NCBIfam" id="NF009048">
    <property type="entry name" value="PRK12382.1"/>
    <property type="match status" value="1"/>
</dbReference>
<organism evidence="6 7">
    <name type="scientific">Methylobacterium crusticola</name>
    <dbReference type="NCBI Taxonomy" id="1697972"/>
    <lineage>
        <taxon>Bacteria</taxon>
        <taxon>Pseudomonadati</taxon>
        <taxon>Pseudomonadota</taxon>
        <taxon>Alphaproteobacteria</taxon>
        <taxon>Hyphomicrobiales</taxon>
        <taxon>Methylobacteriaceae</taxon>
        <taxon>Methylobacterium</taxon>
    </lineage>
</organism>
<feature type="transmembrane region" description="Helical" evidence="4">
    <location>
        <begin position="287"/>
        <end position="305"/>
    </location>
</feature>
<feature type="transmembrane region" description="Helical" evidence="4">
    <location>
        <begin position="253"/>
        <end position="275"/>
    </location>
</feature>
<reference evidence="6" key="1">
    <citation type="journal article" date="2021" name="Front. Microbiol.">
        <title>Comprehensive Comparative Genomics and Phenotyping of Methylobacterium Species.</title>
        <authorList>
            <person name="Alessa O."/>
            <person name="Ogura Y."/>
            <person name="Fujitani Y."/>
            <person name="Takami H."/>
            <person name="Hayashi T."/>
            <person name="Sahin N."/>
            <person name="Tani A."/>
        </authorList>
    </citation>
    <scope>NUCLEOTIDE SEQUENCE</scope>
    <source>
        <strain evidence="6">KCTC 52305</strain>
    </source>
</reference>
<name>A0ABQ4R6N8_9HYPH</name>
<evidence type="ECO:0000313" key="6">
    <source>
        <dbReference type="EMBL" id="GJD53338.1"/>
    </source>
</evidence>
<feature type="transmembrane region" description="Helical" evidence="4">
    <location>
        <begin position="88"/>
        <end position="109"/>
    </location>
</feature>
<keyword evidence="4" id="KW-0813">Transport</keyword>
<proteinExistence type="inferred from homology"/>
<keyword evidence="4" id="KW-1003">Cell membrane</keyword>
<feature type="transmembrane region" description="Helical" evidence="4">
    <location>
        <begin position="156"/>
        <end position="176"/>
    </location>
</feature>
<protein>
    <recommendedName>
        <fullName evidence="4">Uncharacterized MFS-type transporter OPKNFCMD_6113</fullName>
    </recommendedName>
</protein>
<comment type="similarity">
    <text evidence="4">Belongs to the major facilitator superfamily. YfcJ family.</text>
</comment>
<dbReference type="Gene3D" id="1.20.1250.20">
    <property type="entry name" value="MFS general substrate transporter like domains"/>
    <property type="match status" value="1"/>
</dbReference>
<dbReference type="InterPro" id="IPR052714">
    <property type="entry name" value="MFS_Exporter"/>
</dbReference>
<dbReference type="SUPFAM" id="SSF103473">
    <property type="entry name" value="MFS general substrate transporter"/>
    <property type="match status" value="1"/>
</dbReference>
<feature type="transmembrane region" description="Helical" evidence="4">
    <location>
        <begin position="121"/>
        <end position="144"/>
    </location>
</feature>
<dbReference type="HAMAP" id="MF_02091">
    <property type="entry name" value="MFS_YfcJ"/>
    <property type="match status" value="1"/>
</dbReference>
<dbReference type="Proteomes" id="UP001055167">
    <property type="component" value="Unassembled WGS sequence"/>
</dbReference>
<feature type="transmembrane region" description="Helical" evidence="4">
    <location>
        <begin position="371"/>
        <end position="391"/>
    </location>
</feature>
<gene>
    <name evidence="6" type="primary">yfcJ</name>
    <name evidence="6" type="ORF">OPKNFCMD_6113</name>
</gene>
<feature type="transmembrane region" description="Helical" evidence="4">
    <location>
        <begin position="53"/>
        <end position="72"/>
    </location>
</feature>
<dbReference type="InterPro" id="IPR020846">
    <property type="entry name" value="MFS_dom"/>
</dbReference>
<keyword evidence="4" id="KW-0997">Cell inner membrane</keyword>
<dbReference type="Pfam" id="PF07690">
    <property type="entry name" value="MFS_1"/>
    <property type="match status" value="1"/>
</dbReference>
<keyword evidence="7" id="KW-1185">Reference proteome</keyword>
<feature type="transmembrane region" description="Helical" evidence="4">
    <location>
        <begin position="223"/>
        <end position="247"/>
    </location>
</feature>
<feature type="transmembrane region" description="Helical" evidence="4">
    <location>
        <begin position="345"/>
        <end position="365"/>
    </location>
</feature>
<dbReference type="EMBL" id="BPQH01000028">
    <property type="protein sequence ID" value="GJD53338.1"/>
    <property type="molecule type" value="Genomic_DNA"/>
</dbReference>
<feature type="transmembrane region" description="Helical" evidence="4">
    <location>
        <begin position="311"/>
        <end position="333"/>
    </location>
</feature>
<dbReference type="NCBIfam" id="NF003477">
    <property type="entry name" value="PRK05122.1"/>
    <property type="match status" value="1"/>
</dbReference>
<dbReference type="PANTHER" id="PTHR23531">
    <property type="entry name" value="QUINOLENE RESISTANCE PROTEIN NORA"/>
    <property type="match status" value="1"/>
</dbReference>
<evidence type="ECO:0000256" key="1">
    <source>
        <dbReference type="ARBA" id="ARBA00022692"/>
    </source>
</evidence>
<keyword evidence="1 4" id="KW-0812">Transmembrane</keyword>
<comment type="subcellular location">
    <subcellularLocation>
        <location evidence="4">Cell inner membrane</location>
        <topology evidence="4">Multi-pass membrane protein</topology>
    </subcellularLocation>
</comment>